<proteinExistence type="predicted"/>
<gene>
    <name evidence="4" type="ORF">CLLI_23080</name>
</gene>
<comment type="caution">
    <text evidence="4">The sequence shown here is derived from an EMBL/GenBank/DDBJ whole genome shotgun (WGS) entry which is preliminary data.</text>
</comment>
<evidence type="ECO:0000256" key="2">
    <source>
        <dbReference type="ARBA" id="ARBA00022927"/>
    </source>
</evidence>
<name>A0A2T0B1F0_9CLOT</name>
<evidence type="ECO:0000313" key="4">
    <source>
        <dbReference type="EMBL" id="PRR77534.1"/>
    </source>
</evidence>
<dbReference type="PANTHER" id="PTHR34982">
    <property type="entry name" value="YOP PROTEINS TRANSLOCATION PROTEIN L"/>
    <property type="match status" value="1"/>
</dbReference>
<keyword evidence="1" id="KW-0813">Transport</keyword>
<keyword evidence="2" id="KW-0653">Protein transport</keyword>
<keyword evidence="4" id="KW-0282">Flagellum</keyword>
<accession>A0A2T0B1F0</accession>
<dbReference type="GO" id="GO:0005829">
    <property type="term" value="C:cytosol"/>
    <property type="evidence" value="ECO:0007669"/>
    <property type="project" value="TreeGrafter"/>
</dbReference>
<feature type="coiled-coil region" evidence="3">
    <location>
        <begin position="110"/>
        <end position="160"/>
    </location>
</feature>
<dbReference type="InterPro" id="IPR051472">
    <property type="entry name" value="T3SS_Stator/FliH"/>
</dbReference>
<dbReference type="RefSeq" id="WP_106064359.1">
    <property type="nucleotide sequence ID" value="NZ_PVXO01000062.1"/>
</dbReference>
<dbReference type="OrthoDB" id="2375163at2"/>
<dbReference type="AlphaFoldDB" id="A0A2T0B1F0"/>
<dbReference type="EMBL" id="PVXO01000062">
    <property type="protein sequence ID" value="PRR77534.1"/>
    <property type="molecule type" value="Genomic_DNA"/>
</dbReference>
<organism evidence="4 5">
    <name type="scientific">Clostridium liquoris</name>
    <dbReference type="NCBI Taxonomy" id="1289519"/>
    <lineage>
        <taxon>Bacteria</taxon>
        <taxon>Bacillati</taxon>
        <taxon>Bacillota</taxon>
        <taxon>Clostridia</taxon>
        <taxon>Eubacteriales</taxon>
        <taxon>Clostridiaceae</taxon>
        <taxon>Clostridium</taxon>
    </lineage>
</organism>
<protein>
    <submittedName>
        <fullName evidence="4">Flagellar assembly protein H</fullName>
    </submittedName>
</protein>
<dbReference type="PANTHER" id="PTHR34982:SF1">
    <property type="entry name" value="FLAGELLAR ASSEMBLY PROTEIN FLIH"/>
    <property type="match status" value="1"/>
</dbReference>
<dbReference type="Proteomes" id="UP000239706">
    <property type="component" value="Unassembled WGS sequence"/>
</dbReference>
<keyword evidence="3" id="KW-0175">Coiled coil</keyword>
<sequence length="257" mass="29454">MQSLYSVIKNTSIVKTGKKEIVTEYIPPEAEEIKIQKEVNAKGSFDSYENLARTMLENSRKQGEDILSKAYEEAEKIESEAYPNAYKKGYEEGKEKGYNDAYETAYKSNLEKAEKEGQSLIKEAQKTSEDIVKDAKEEYAKYLEDKKEELKKLVENIVGNILKREIKDSDSLNNMIIEAINEEKNSKTIIIRCRSLYKEEITSNISSWREKNVFKGDVFVIADDSLEEGSAIIEKDNGKIVISMEFVLEKVKEILNL</sequence>
<keyword evidence="4" id="KW-0966">Cell projection</keyword>
<evidence type="ECO:0000313" key="5">
    <source>
        <dbReference type="Proteomes" id="UP000239706"/>
    </source>
</evidence>
<keyword evidence="4" id="KW-0969">Cilium</keyword>
<evidence type="ECO:0000256" key="3">
    <source>
        <dbReference type="SAM" id="Coils"/>
    </source>
</evidence>
<keyword evidence="5" id="KW-1185">Reference proteome</keyword>
<reference evidence="4 5" key="1">
    <citation type="submission" date="2018-03" db="EMBL/GenBank/DDBJ databases">
        <title>Genome sequence of Clostridium liquoris DSM 100320.</title>
        <authorList>
            <person name="Poehlein A."/>
            <person name="Daniel R."/>
        </authorList>
    </citation>
    <scope>NUCLEOTIDE SEQUENCE [LARGE SCALE GENOMIC DNA]</scope>
    <source>
        <strain evidence="4 5">DSM 100320</strain>
    </source>
</reference>
<dbReference type="GO" id="GO:0015031">
    <property type="term" value="P:protein transport"/>
    <property type="evidence" value="ECO:0007669"/>
    <property type="project" value="UniProtKB-KW"/>
</dbReference>
<evidence type="ECO:0000256" key="1">
    <source>
        <dbReference type="ARBA" id="ARBA00022448"/>
    </source>
</evidence>